<comment type="caution">
    <text evidence="2">The sequence shown here is derived from an EMBL/GenBank/DDBJ whole genome shotgun (WGS) entry which is preliminary data.</text>
</comment>
<accession>A0ABD3PV42</accession>
<evidence type="ECO:0000313" key="2">
    <source>
        <dbReference type="EMBL" id="KAL3791934.1"/>
    </source>
</evidence>
<dbReference type="AlphaFoldDB" id="A0ABD3PV42"/>
<dbReference type="Proteomes" id="UP001530400">
    <property type="component" value="Unassembled WGS sequence"/>
</dbReference>
<proteinExistence type="predicted"/>
<protein>
    <submittedName>
        <fullName evidence="2">Uncharacterized protein</fullName>
    </submittedName>
</protein>
<name>A0ABD3PV42_9STRA</name>
<evidence type="ECO:0000256" key="1">
    <source>
        <dbReference type="SAM" id="MobiDB-lite"/>
    </source>
</evidence>
<feature type="region of interest" description="Disordered" evidence="1">
    <location>
        <begin position="68"/>
        <end position="92"/>
    </location>
</feature>
<sequence length="315" mass="35052">MASYQRSGSGVRRPFGFVNANTLEAGLSKSSGSASGAVKPISEKKSLLSRRGLITTILTAKKSGKLDRSAKGETLNLESPTKRARVHEKKSSGDSDAIFRRSSYLSEEDANAFWADEMEEMLTIKQSRPVNESRDDDSLDVEVGDLEERDGDFYEQVRDALVKEISVNDDSSSDKEILNHGHLKEHDIDGFRLNGESPAKKARVQEKSCVSDVFRPSYYLKDADSKSFWTQEMKEMLSLKPSRPVNENDENETSLDVQVGESNELVGVDFYEQVRSALVKELSVDDTSSAERTMLLSDGRLKEHKDHGIQIGFSA</sequence>
<organism evidence="2 3">
    <name type="scientific">Cyclotella atomus</name>
    <dbReference type="NCBI Taxonomy" id="382360"/>
    <lineage>
        <taxon>Eukaryota</taxon>
        <taxon>Sar</taxon>
        <taxon>Stramenopiles</taxon>
        <taxon>Ochrophyta</taxon>
        <taxon>Bacillariophyta</taxon>
        <taxon>Coscinodiscophyceae</taxon>
        <taxon>Thalassiosirophycidae</taxon>
        <taxon>Stephanodiscales</taxon>
        <taxon>Stephanodiscaceae</taxon>
        <taxon>Cyclotella</taxon>
    </lineage>
</organism>
<dbReference type="EMBL" id="JALLPJ020000443">
    <property type="protein sequence ID" value="KAL3791934.1"/>
    <property type="molecule type" value="Genomic_DNA"/>
</dbReference>
<keyword evidence="3" id="KW-1185">Reference proteome</keyword>
<gene>
    <name evidence="2" type="ORF">ACHAWO_009449</name>
</gene>
<evidence type="ECO:0000313" key="3">
    <source>
        <dbReference type="Proteomes" id="UP001530400"/>
    </source>
</evidence>
<reference evidence="2 3" key="1">
    <citation type="submission" date="2024-10" db="EMBL/GenBank/DDBJ databases">
        <title>Updated reference genomes for cyclostephanoid diatoms.</title>
        <authorList>
            <person name="Roberts W.R."/>
            <person name="Alverson A.J."/>
        </authorList>
    </citation>
    <scope>NUCLEOTIDE SEQUENCE [LARGE SCALE GENOMIC DNA]</scope>
    <source>
        <strain evidence="2 3">AJA010-31</strain>
    </source>
</reference>